<keyword evidence="4" id="KW-1185">Reference proteome</keyword>
<dbReference type="InterPro" id="IPR029071">
    <property type="entry name" value="Ubiquitin-like_domsf"/>
</dbReference>
<dbReference type="InterPro" id="IPR000626">
    <property type="entry name" value="Ubiquitin-like_dom"/>
</dbReference>
<evidence type="ECO:0000313" key="3">
    <source>
        <dbReference type="EMBL" id="KAJ6263467.1"/>
    </source>
</evidence>
<feature type="region of interest" description="Disordered" evidence="1">
    <location>
        <begin position="185"/>
        <end position="216"/>
    </location>
</feature>
<dbReference type="InterPro" id="IPR022617">
    <property type="entry name" value="Rad60/SUMO-like_dom"/>
</dbReference>
<dbReference type="Proteomes" id="UP001221413">
    <property type="component" value="Unassembled WGS sequence"/>
</dbReference>
<feature type="compositionally biased region" description="Basic and acidic residues" evidence="1">
    <location>
        <begin position="56"/>
        <end position="71"/>
    </location>
</feature>
<dbReference type="Pfam" id="PF11976">
    <property type="entry name" value="Rad60-SLD"/>
    <property type="match status" value="1"/>
</dbReference>
<dbReference type="PROSITE" id="PS50053">
    <property type="entry name" value="UBIQUITIN_2"/>
    <property type="match status" value="1"/>
</dbReference>
<proteinExistence type="predicted"/>
<feature type="region of interest" description="Disordered" evidence="1">
    <location>
        <begin position="1"/>
        <end position="168"/>
    </location>
</feature>
<dbReference type="SUPFAM" id="SSF54236">
    <property type="entry name" value="Ubiquitin-like"/>
    <property type="match status" value="1"/>
</dbReference>
<evidence type="ECO:0000259" key="2">
    <source>
        <dbReference type="PROSITE" id="PS50053"/>
    </source>
</evidence>
<feature type="compositionally biased region" description="Basic and acidic residues" evidence="1">
    <location>
        <begin position="101"/>
        <end position="117"/>
    </location>
</feature>
<feature type="domain" description="Ubiquitin-like" evidence="2">
    <location>
        <begin position="386"/>
        <end position="458"/>
    </location>
</feature>
<feature type="compositionally biased region" description="Basic residues" evidence="1">
    <location>
        <begin position="1"/>
        <end position="10"/>
    </location>
</feature>
<evidence type="ECO:0000256" key="1">
    <source>
        <dbReference type="SAM" id="MobiDB-lite"/>
    </source>
</evidence>
<feature type="compositionally biased region" description="Basic and acidic residues" evidence="1">
    <location>
        <begin position="81"/>
        <end position="94"/>
    </location>
</feature>
<feature type="compositionally biased region" description="Acidic residues" evidence="1">
    <location>
        <begin position="128"/>
        <end position="138"/>
    </location>
</feature>
<feature type="compositionally biased region" description="Low complexity" evidence="1">
    <location>
        <begin position="185"/>
        <end position="195"/>
    </location>
</feature>
<evidence type="ECO:0000313" key="4">
    <source>
        <dbReference type="Proteomes" id="UP001221413"/>
    </source>
</evidence>
<dbReference type="Gene3D" id="3.10.20.90">
    <property type="entry name" value="Phosphatidylinositol 3-kinase Catalytic Subunit, Chain A, domain 1"/>
    <property type="match status" value="1"/>
</dbReference>
<reference evidence="3" key="1">
    <citation type="submission" date="2023-01" db="EMBL/GenBank/DDBJ databases">
        <title>The chitinases involved in constricting ring structure development in the nematode-trapping fungus Drechslerella dactyloides.</title>
        <authorList>
            <person name="Wang R."/>
            <person name="Zhang L."/>
            <person name="Tang P."/>
            <person name="Li S."/>
            <person name="Liang L."/>
        </authorList>
    </citation>
    <scope>NUCLEOTIDE SEQUENCE</scope>
    <source>
        <strain evidence="3">YMF1.00031</strain>
    </source>
</reference>
<gene>
    <name evidence="3" type="ORF">Dda_2031</name>
</gene>
<protein>
    <recommendedName>
        <fullName evidence="2">Ubiquitin-like domain-containing protein</fullName>
    </recommendedName>
</protein>
<feature type="compositionally biased region" description="Low complexity" evidence="1">
    <location>
        <begin position="41"/>
        <end position="55"/>
    </location>
</feature>
<dbReference type="EMBL" id="JAQGDS010000002">
    <property type="protein sequence ID" value="KAJ6263467.1"/>
    <property type="molecule type" value="Genomic_DNA"/>
</dbReference>
<comment type="caution">
    <text evidence="3">The sequence shown here is derived from an EMBL/GenBank/DDBJ whole genome shotgun (WGS) entry which is preliminary data.</text>
</comment>
<accession>A0AAD6NMA4</accession>
<name>A0AAD6NMA4_DREDA</name>
<sequence length="458" mass="51496">MASPPRRKLPALKPMPGFKKRQIPPKPAEPPAIIDLDDSKSPASSQGAAPASQTAPEKKDPKEMNDLEYWGRSKVVHASMLKRDEERRRQEAEKRRKAKAKAAEQEKQKTEAQDRQRSSKRRKSSEDVTIEISDDDDDNSRPRKTSNDDMYTPASSNDAGPTIATPSDVDRVLAEYRRKTEEKAAAAAAAAAASANKPPPRSISIEPHPTQAASQDPNDAFKDVIIDILIVSQIAGTKPKIFSRKFGQTLGRVRQTWGMMQGFLPEQLDQLILVWQNTTRVFDSTVPRSLGVGFDREGNMYLETAGRRMNMDRRDRDEQAAVQEGITPGDCKIVFDAMWEEDFEAMIKAREEAREREAAAWDLTDEVDEVDAEEAVTGTTLKVKSILVTFRGKNFKDLKLKLKPNMTVGEAILMIRKERELDEDTDIELRFEGDELEEDTTLEDADIEDDVQVDVVLR</sequence>
<dbReference type="AlphaFoldDB" id="A0AAD6NMA4"/>
<organism evidence="3 4">
    <name type="scientific">Drechslerella dactyloides</name>
    <name type="common">Nematode-trapping fungus</name>
    <name type="synonym">Arthrobotrys dactyloides</name>
    <dbReference type="NCBI Taxonomy" id="74499"/>
    <lineage>
        <taxon>Eukaryota</taxon>
        <taxon>Fungi</taxon>
        <taxon>Dikarya</taxon>
        <taxon>Ascomycota</taxon>
        <taxon>Pezizomycotina</taxon>
        <taxon>Orbiliomycetes</taxon>
        <taxon>Orbiliales</taxon>
        <taxon>Orbiliaceae</taxon>
        <taxon>Drechslerella</taxon>
    </lineage>
</organism>